<keyword evidence="5" id="KW-1185">Reference proteome</keyword>
<dbReference type="PANTHER" id="PTHR11717">
    <property type="entry name" value="LOW MOLECULAR WEIGHT PROTEIN TYROSINE PHOSPHATASE"/>
    <property type="match status" value="1"/>
</dbReference>
<dbReference type="PRINTS" id="PR00719">
    <property type="entry name" value="LMWPTPASE"/>
</dbReference>
<dbReference type="KEGG" id="beo:BEH_23455"/>
<keyword evidence="2" id="KW-0378">Hydrolase</keyword>
<protein>
    <submittedName>
        <fullName evidence="4">Phosphatase</fullName>
    </submittedName>
</protein>
<dbReference type="GO" id="GO:0004725">
    <property type="term" value="F:protein tyrosine phosphatase activity"/>
    <property type="evidence" value="ECO:0007669"/>
    <property type="project" value="InterPro"/>
</dbReference>
<dbReference type="AlphaFoldDB" id="A0A1X7FS95"/>
<dbReference type="PATRIC" id="fig|135735.6.peg.4931"/>
<accession>A0A1X7FS95</accession>
<dbReference type="OrthoDB" id="9784339at2"/>
<accession>A0A0H4KPG3</accession>
<organism evidence="4 5">
    <name type="scientific">Priestia filamentosa</name>
    <dbReference type="NCBI Taxonomy" id="1402861"/>
    <lineage>
        <taxon>Bacteria</taxon>
        <taxon>Bacillati</taxon>
        <taxon>Bacillota</taxon>
        <taxon>Bacilli</taxon>
        <taxon>Bacillales</taxon>
        <taxon>Bacillaceae</taxon>
        <taxon>Priestia</taxon>
    </lineage>
</organism>
<evidence type="ECO:0000313" key="5">
    <source>
        <dbReference type="Proteomes" id="UP000036202"/>
    </source>
</evidence>
<dbReference type="Proteomes" id="UP000036202">
    <property type="component" value="Chromosome"/>
</dbReference>
<evidence type="ECO:0000256" key="1">
    <source>
        <dbReference type="ARBA" id="ARBA00011063"/>
    </source>
</evidence>
<keyword evidence="3" id="KW-0904">Protein phosphatase</keyword>
<comment type="similarity">
    <text evidence="1">Belongs to the low molecular weight phosphotyrosine protein phosphatase family.</text>
</comment>
<evidence type="ECO:0000256" key="2">
    <source>
        <dbReference type="ARBA" id="ARBA00022801"/>
    </source>
</evidence>
<dbReference type="InterPro" id="IPR036196">
    <property type="entry name" value="Ptyr_pPase_sf"/>
</dbReference>
<name>A0A1X7FS95_9BACI</name>
<evidence type="ECO:0000256" key="3">
    <source>
        <dbReference type="ARBA" id="ARBA00022912"/>
    </source>
</evidence>
<dbReference type="InterPro" id="IPR017867">
    <property type="entry name" value="Tyr_phospatase_low_mol_wt"/>
</dbReference>
<dbReference type="SUPFAM" id="SSF52788">
    <property type="entry name" value="Phosphotyrosine protein phosphatases I"/>
    <property type="match status" value="1"/>
</dbReference>
<sequence>MKRVLFVCTGNTCRSPMASALLKEKKDFEVQSAGIFAGKGMPISAAASQALLEKGIEHNHRSQPFTLELAEWADYIFTMTNQHKQLIVSQHPFTAKKTFTLHEFSTSAVGDVQDPYGGDLSIYRETLSELDELIHQLILKLADK</sequence>
<evidence type="ECO:0000313" key="4">
    <source>
        <dbReference type="EMBL" id="AKO94786.1"/>
    </source>
</evidence>
<dbReference type="SMART" id="SM00226">
    <property type="entry name" value="LMWPc"/>
    <property type="match status" value="1"/>
</dbReference>
<dbReference type="Pfam" id="PF01451">
    <property type="entry name" value="LMWPc"/>
    <property type="match status" value="1"/>
</dbReference>
<dbReference type="GeneID" id="93703239"/>
<gene>
    <name evidence="4" type="ORF">BEH_23455</name>
</gene>
<dbReference type="EMBL" id="CP011974">
    <property type="protein sequence ID" value="AKO94786.1"/>
    <property type="molecule type" value="Genomic_DNA"/>
</dbReference>
<dbReference type="CDD" id="cd16344">
    <property type="entry name" value="LMWPAP"/>
    <property type="match status" value="1"/>
</dbReference>
<dbReference type="RefSeq" id="WP_040060330.1">
    <property type="nucleotide sequence ID" value="NZ_CP011974.1"/>
</dbReference>
<reference evidence="4 5" key="1">
    <citation type="journal article" date="2015" name="PLoS ONE">
        <title>Genome Sequence of Bacillus endophyticus and Analysis of Its Companion Mechanism in the Ketogulonigenium vulgare-Bacillus Strain Consortium.</title>
        <authorList>
            <person name="Jia N."/>
            <person name="Du J."/>
            <person name="Ding M.Z."/>
            <person name="Gao F."/>
            <person name="Yuan Y.J."/>
        </authorList>
    </citation>
    <scope>NUCLEOTIDE SEQUENCE [LARGE SCALE GENOMIC DNA]</scope>
    <source>
        <strain evidence="4 5">Hbe603</strain>
    </source>
</reference>
<reference evidence="5" key="2">
    <citation type="submission" date="2015-06" db="EMBL/GenBank/DDBJ databases">
        <title>Genome Sequence of Bacillus endophyticus and Analysis of its Companion Mechanism in the Ketogulonigenium vulgare-Bacillus strain Consortium.</title>
        <authorList>
            <person name="Jia N."/>
            <person name="Du J."/>
            <person name="Ding M.-Z."/>
            <person name="Gao F."/>
            <person name="Yuan Y.-J."/>
        </authorList>
    </citation>
    <scope>NUCLEOTIDE SEQUENCE [LARGE SCALE GENOMIC DNA]</scope>
    <source>
        <strain evidence="5">Hbe603</strain>
    </source>
</reference>
<dbReference type="InterPro" id="IPR023485">
    <property type="entry name" value="Ptyr_pPase"/>
</dbReference>
<proteinExistence type="inferred from homology"/>
<dbReference type="InterPro" id="IPR050438">
    <property type="entry name" value="LMW_PTPase"/>
</dbReference>
<dbReference type="Gene3D" id="3.40.50.2300">
    <property type="match status" value="1"/>
</dbReference>
<dbReference type="PANTHER" id="PTHR11717:SF31">
    <property type="entry name" value="LOW MOLECULAR WEIGHT PROTEIN-TYROSINE-PHOSPHATASE ETP-RELATED"/>
    <property type="match status" value="1"/>
</dbReference>